<accession>A0A0B7C3E0</accession>
<evidence type="ECO:0000256" key="1">
    <source>
        <dbReference type="SAM" id="MobiDB-lite"/>
    </source>
</evidence>
<gene>
    <name evidence="2" type="primary">ORF221951</name>
</gene>
<feature type="non-terminal residue" evidence="2">
    <location>
        <position position="1"/>
    </location>
</feature>
<feature type="region of interest" description="Disordered" evidence="1">
    <location>
        <begin position="56"/>
        <end position="80"/>
    </location>
</feature>
<proteinExistence type="predicted"/>
<evidence type="ECO:0000313" key="2">
    <source>
        <dbReference type="EMBL" id="CEK99712.1"/>
    </source>
</evidence>
<feature type="region of interest" description="Disordered" evidence="1">
    <location>
        <begin position="14"/>
        <end position="37"/>
    </location>
</feature>
<organism evidence="2">
    <name type="scientific">Arion vulgaris</name>
    <dbReference type="NCBI Taxonomy" id="1028688"/>
    <lineage>
        <taxon>Eukaryota</taxon>
        <taxon>Metazoa</taxon>
        <taxon>Spiralia</taxon>
        <taxon>Lophotrochozoa</taxon>
        <taxon>Mollusca</taxon>
        <taxon>Gastropoda</taxon>
        <taxon>Heterobranchia</taxon>
        <taxon>Euthyneura</taxon>
        <taxon>Panpulmonata</taxon>
        <taxon>Eupulmonata</taxon>
        <taxon>Stylommatophora</taxon>
        <taxon>Helicina</taxon>
        <taxon>Arionoidea</taxon>
        <taxon>Arionidae</taxon>
        <taxon>Arion</taxon>
    </lineage>
</organism>
<protein>
    <submittedName>
        <fullName evidence="2">Uncharacterized protein</fullName>
    </submittedName>
</protein>
<dbReference type="AlphaFoldDB" id="A0A0B7C3E0"/>
<name>A0A0B7C3E0_9EUPU</name>
<reference evidence="2" key="1">
    <citation type="submission" date="2014-12" db="EMBL/GenBank/DDBJ databases">
        <title>Insight into the proteome of Arion vulgaris.</title>
        <authorList>
            <person name="Aradska J."/>
            <person name="Bulat T."/>
            <person name="Smidak R."/>
            <person name="Sarate P."/>
            <person name="Gangsoo J."/>
            <person name="Sialana F."/>
            <person name="Bilban M."/>
            <person name="Lubec G."/>
        </authorList>
    </citation>
    <scope>NUCLEOTIDE SEQUENCE</scope>
    <source>
        <tissue evidence="2">Skin</tissue>
    </source>
</reference>
<sequence length="80" mass="8706">EEVDLLQEVSECPATVADDNGGGLRLGIAPSHQKPDPDMCFKKSLAEKMWADSSFHGNITTTSSASHSHYHGHQQDNLKT</sequence>
<dbReference type="EMBL" id="HACG01052841">
    <property type="protein sequence ID" value="CEK99712.1"/>
    <property type="molecule type" value="Transcribed_RNA"/>
</dbReference>